<dbReference type="NCBIfam" id="TIGR00229">
    <property type="entry name" value="sensory_box"/>
    <property type="match status" value="1"/>
</dbReference>
<dbReference type="PROSITE" id="PS00676">
    <property type="entry name" value="SIGMA54_INTERACT_2"/>
    <property type="match status" value="1"/>
</dbReference>
<evidence type="ECO:0000259" key="8">
    <source>
        <dbReference type="PROSITE" id="PS50045"/>
    </source>
</evidence>
<dbReference type="InterPro" id="IPR025944">
    <property type="entry name" value="Sigma_54_int_dom_CS"/>
</dbReference>
<proteinExistence type="predicted"/>
<keyword evidence="2" id="KW-0058">Aromatic hydrocarbons catabolism</keyword>
<organism evidence="11 12">
    <name type="scientific">Thermanaerosceptrum fracticalcis</name>
    <dbReference type="NCBI Taxonomy" id="1712410"/>
    <lineage>
        <taxon>Bacteria</taxon>
        <taxon>Bacillati</taxon>
        <taxon>Bacillota</taxon>
        <taxon>Clostridia</taxon>
        <taxon>Eubacteriales</taxon>
        <taxon>Peptococcaceae</taxon>
        <taxon>Thermanaerosceptrum</taxon>
    </lineage>
</organism>
<dbReference type="Pfam" id="PF00158">
    <property type="entry name" value="Sigma54_activat"/>
    <property type="match status" value="1"/>
</dbReference>
<dbReference type="AlphaFoldDB" id="A0A7G6E3F7"/>
<evidence type="ECO:0000259" key="10">
    <source>
        <dbReference type="PROSITE" id="PS50113"/>
    </source>
</evidence>
<dbReference type="GO" id="GO:0005524">
    <property type="term" value="F:ATP binding"/>
    <property type="evidence" value="ECO:0007669"/>
    <property type="project" value="UniProtKB-KW"/>
</dbReference>
<dbReference type="PANTHER" id="PTHR32071:SF57">
    <property type="entry name" value="C4-DICARBOXYLATE TRANSPORT TRANSCRIPTIONAL REGULATORY PROTEIN DCTD"/>
    <property type="match status" value="1"/>
</dbReference>
<keyword evidence="12" id="KW-1185">Reference proteome</keyword>
<dbReference type="CDD" id="cd00009">
    <property type="entry name" value="AAA"/>
    <property type="match status" value="1"/>
</dbReference>
<dbReference type="PROSITE" id="PS50112">
    <property type="entry name" value="PAS"/>
    <property type="match status" value="1"/>
</dbReference>
<dbReference type="SMART" id="SM00091">
    <property type="entry name" value="PAS"/>
    <property type="match status" value="1"/>
</dbReference>
<dbReference type="PROSITE" id="PS50045">
    <property type="entry name" value="SIGMA54_INTERACT_4"/>
    <property type="match status" value="1"/>
</dbReference>
<sequence length="584" mass="66344">MLNNENLSMLNQCLGGKKMFSSFKYEKYIPSINNHMLHTFIIDEKGEIRALDVTGERFLNSVTISTLKDHLSKLESASLTSGASSTSFNIGNKSYSMKLIPLDSEKIVVIQDITLFKSIIEDFKEINLIQSQLKAIFESSYDGIFVTNVHGTTIWANKAYERITGINVSDVLEKNIVDLEKSGMFTPIVTPTILRTQKSLTTIQTFKTGKQAIITGSPVFNEKGELIYIITNVRDITELSILRQQLKKANELTERYKNELTLLRTHNQKYDDIIAESPKMKHVITSALQVARFDTTVLILGKSGVGKEVIAKLIHSSSLRNNHPFIKINCSAISPNLLESELFGYEAGAFTGASNKGKPGLFELADEGTLFLDEIGEISLDLQVKLLRVLQEQEMYRVGGVIPKKVNVRIITATNQNLEEMVEQGKFREDLYYRLNVVPIEIPPLKERKEDIVPLLWHFCEIYNKKHNMEKYFSPQIVEYLENYSWPGNVRELKNVVERLIIMSPDNELLPKHLPKHIKNLHKEHSNVRVNKLIPLKQALRELEEQLILMAQESCGSTRKIADLLGISQSSVVRRLRQIQKTGS</sequence>
<feature type="domain" description="Sigma-54 factor interaction" evidence="8">
    <location>
        <begin position="273"/>
        <end position="502"/>
    </location>
</feature>
<evidence type="ECO:0000313" key="12">
    <source>
        <dbReference type="Proteomes" id="UP000515847"/>
    </source>
</evidence>
<dbReference type="InterPro" id="IPR000700">
    <property type="entry name" value="PAS-assoc_C"/>
</dbReference>
<keyword evidence="1" id="KW-0547">Nucleotide-binding</keyword>
<evidence type="ECO:0000256" key="1">
    <source>
        <dbReference type="ARBA" id="ARBA00022741"/>
    </source>
</evidence>
<keyword evidence="3" id="KW-0067">ATP-binding</keyword>
<dbReference type="EMBL" id="CP045798">
    <property type="protein sequence ID" value="QNB46611.1"/>
    <property type="molecule type" value="Genomic_DNA"/>
</dbReference>
<keyword evidence="5" id="KW-0238">DNA-binding</keyword>
<keyword evidence="6" id="KW-0804">Transcription</keyword>
<dbReference type="GO" id="GO:0003677">
    <property type="term" value="F:DNA binding"/>
    <property type="evidence" value="ECO:0007669"/>
    <property type="project" value="UniProtKB-KW"/>
</dbReference>
<dbReference type="PANTHER" id="PTHR32071">
    <property type="entry name" value="TRANSCRIPTIONAL REGULATORY PROTEIN"/>
    <property type="match status" value="1"/>
</dbReference>
<dbReference type="Pfam" id="PF00989">
    <property type="entry name" value="PAS"/>
    <property type="match status" value="1"/>
</dbReference>
<dbReference type="PROSITE" id="PS50113">
    <property type="entry name" value="PAC"/>
    <property type="match status" value="1"/>
</dbReference>
<evidence type="ECO:0000259" key="9">
    <source>
        <dbReference type="PROSITE" id="PS50112"/>
    </source>
</evidence>
<gene>
    <name evidence="11" type="ORF">BR63_10010</name>
</gene>
<name>A0A7G6E3F7_THEFR</name>
<dbReference type="Proteomes" id="UP000515847">
    <property type="component" value="Chromosome"/>
</dbReference>
<dbReference type="InterPro" id="IPR002078">
    <property type="entry name" value="Sigma_54_int"/>
</dbReference>
<keyword evidence="4" id="KW-0805">Transcription regulation</keyword>
<dbReference type="Gene3D" id="1.10.8.60">
    <property type="match status" value="1"/>
</dbReference>
<dbReference type="Pfam" id="PF25601">
    <property type="entry name" value="AAA_lid_14"/>
    <property type="match status" value="1"/>
</dbReference>
<evidence type="ECO:0000256" key="5">
    <source>
        <dbReference type="ARBA" id="ARBA00023125"/>
    </source>
</evidence>
<dbReference type="Gene3D" id="3.40.50.300">
    <property type="entry name" value="P-loop containing nucleotide triphosphate hydrolases"/>
    <property type="match status" value="1"/>
</dbReference>
<feature type="domain" description="PAC" evidence="10">
    <location>
        <begin position="196"/>
        <end position="248"/>
    </location>
</feature>
<dbReference type="InterPro" id="IPR025943">
    <property type="entry name" value="Sigma_54_int_dom_ATP-bd_2"/>
</dbReference>
<evidence type="ECO:0000256" key="2">
    <source>
        <dbReference type="ARBA" id="ARBA00022797"/>
    </source>
</evidence>
<dbReference type="InterPro" id="IPR000014">
    <property type="entry name" value="PAS"/>
</dbReference>
<evidence type="ECO:0000256" key="6">
    <source>
        <dbReference type="ARBA" id="ARBA00023163"/>
    </source>
</evidence>
<evidence type="ECO:0000256" key="4">
    <source>
        <dbReference type="ARBA" id="ARBA00023015"/>
    </source>
</evidence>
<dbReference type="Gene3D" id="1.10.10.60">
    <property type="entry name" value="Homeodomain-like"/>
    <property type="match status" value="1"/>
</dbReference>
<evidence type="ECO:0000313" key="11">
    <source>
        <dbReference type="EMBL" id="QNB46611.1"/>
    </source>
</evidence>
<dbReference type="InterPro" id="IPR030828">
    <property type="entry name" value="HTH_TyrR"/>
</dbReference>
<dbReference type="Pfam" id="PF18024">
    <property type="entry name" value="HTH_50"/>
    <property type="match status" value="1"/>
</dbReference>
<dbReference type="InterPro" id="IPR027417">
    <property type="entry name" value="P-loop_NTPase"/>
</dbReference>
<dbReference type="Gene3D" id="3.30.450.20">
    <property type="entry name" value="PAS domain"/>
    <property type="match status" value="1"/>
</dbReference>
<dbReference type="SUPFAM" id="SSF55785">
    <property type="entry name" value="PYP-like sensor domain (PAS domain)"/>
    <property type="match status" value="1"/>
</dbReference>
<dbReference type="SMART" id="SM00382">
    <property type="entry name" value="AAA"/>
    <property type="match status" value="1"/>
</dbReference>
<reference evidence="11 12" key="1">
    <citation type="journal article" date="2019" name="Front. Microbiol.">
        <title>Thermoanaerosceptrum fracticalcis gen. nov. sp. nov., a Novel Fumarate-Fermenting Microorganism From a Deep Fractured Carbonate Aquifer of the US Great Basin.</title>
        <authorList>
            <person name="Hamilton-Brehm S.D."/>
            <person name="Stewart L.E."/>
            <person name="Zavarin M."/>
            <person name="Caldwell M."/>
            <person name="Lawson P.A."/>
            <person name="Onstott T.C."/>
            <person name="Grzymski J."/>
            <person name="Neveux I."/>
            <person name="Lollar B.S."/>
            <person name="Russell C.E."/>
            <person name="Moser D.P."/>
        </authorList>
    </citation>
    <scope>NUCLEOTIDE SEQUENCE [LARGE SCALE GENOMIC DNA]</scope>
    <source>
        <strain evidence="11 12">DRI-13</strain>
    </source>
</reference>
<dbReference type="InterPro" id="IPR009057">
    <property type="entry name" value="Homeodomain-like_sf"/>
</dbReference>
<dbReference type="InterPro" id="IPR003593">
    <property type="entry name" value="AAA+_ATPase"/>
</dbReference>
<dbReference type="CDD" id="cd00130">
    <property type="entry name" value="PAS"/>
    <property type="match status" value="1"/>
</dbReference>
<dbReference type="InterPro" id="IPR013767">
    <property type="entry name" value="PAS_fold"/>
</dbReference>
<dbReference type="GO" id="GO:0006355">
    <property type="term" value="P:regulation of DNA-templated transcription"/>
    <property type="evidence" value="ECO:0007669"/>
    <property type="project" value="InterPro"/>
</dbReference>
<dbReference type="FunFam" id="3.40.50.300:FF:000006">
    <property type="entry name" value="DNA-binding transcriptional regulator NtrC"/>
    <property type="match status" value="1"/>
</dbReference>
<dbReference type="InterPro" id="IPR035965">
    <property type="entry name" value="PAS-like_dom_sf"/>
</dbReference>
<dbReference type="KEGG" id="tfr:BR63_10010"/>
<evidence type="ECO:0000256" key="3">
    <source>
        <dbReference type="ARBA" id="ARBA00022840"/>
    </source>
</evidence>
<dbReference type="SUPFAM" id="SSF52540">
    <property type="entry name" value="P-loop containing nucleoside triphosphate hydrolases"/>
    <property type="match status" value="1"/>
</dbReference>
<dbReference type="SUPFAM" id="SSF46689">
    <property type="entry name" value="Homeodomain-like"/>
    <property type="match status" value="1"/>
</dbReference>
<feature type="domain" description="PAS" evidence="9">
    <location>
        <begin position="129"/>
        <end position="177"/>
    </location>
</feature>
<evidence type="ECO:0000256" key="7">
    <source>
        <dbReference type="ARBA" id="ARBA00029500"/>
    </source>
</evidence>
<dbReference type="PROSITE" id="PS00688">
    <property type="entry name" value="SIGMA54_INTERACT_3"/>
    <property type="match status" value="1"/>
</dbReference>
<dbReference type="InterPro" id="IPR058031">
    <property type="entry name" value="AAA_lid_NorR"/>
</dbReference>
<protein>
    <recommendedName>
        <fullName evidence="7">HTH-type transcriptional regulatory protein TyrR</fullName>
    </recommendedName>
</protein>
<accession>A0A7G6E3F7</accession>